<organism evidence="4 5">
    <name type="scientific">Catenovulum sediminis</name>
    <dbReference type="NCBI Taxonomy" id="1740262"/>
    <lineage>
        <taxon>Bacteria</taxon>
        <taxon>Pseudomonadati</taxon>
        <taxon>Pseudomonadota</taxon>
        <taxon>Gammaproteobacteria</taxon>
        <taxon>Alteromonadales</taxon>
        <taxon>Alteromonadaceae</taxon>
        <taxon>Catenovulum</taxon>
    </lineage>
</organism>
<dbReference type="InterPro" id="IPR050158">
    <property type="entry name" value="Ubiquitin_ubiquitin-like"/>
</dbReference>
<dbReference type="PANTHER" id="PTHR10666">
    <property type="entry name" value="UBIQUITIN"/>
    <property type="match status" value="1"/>
</dbReference>
<keyword evidence="5" id="KW-1185">Reference proteome</keyword>
<evidence type="ECO:0000313" key="4">
    <source>
        <dbReference type="EMBL" id="MER2491499.1"/>
    </source>
</evidence>
<reference evidence="4 5" key="1">
    <citation type="submission" date="2024-06" db="EMBL/GenBank/DDBJ databases">
        <authorList>
            <person name="Chen R.Y."/>
        </authorList>
    </citation>
    <scope>NUCLEOTIDE SEQUENCE [LARGE SCALE GENOMIC DNA]</scope>
    <source>
        <strain evidence="4 5">D2</strain>
    </source>
</reference>
<dbReference type="InterPro" id="IPR019956">
    <property type="entry name" value="Ubiquitin_dom"/>
</dbReference>
<dbReference type="Pfam" id="PF00240">
    <property type="entry name" value="ubiquitin"/>
    <property type="match status" value="1"/>
</dbReference>
<protein>
    <submittedName>
        <fullName evidence="4">Ubiquitin-like protein</fullName>
    </submittedName>
</protein>
<evidence type="ECO:0000259" key="3">
    <source>
        <dbReference type="PROSITE" id="PS50268"/>
    </source>
</evidence>
<dbReference type="PROSITE" id="PS00299">
    <property type="entry name" value="UBIQUITIN_1"/>
    <property type="match status" value="1"/>
</dbReference>
<dbReference type="InterPro" id="IPR044016">
    <property type="entry name" value="Big_13"/>
</dbReference>
<dbReference type="Gene3D" id="3.10.20.90">
    <property type="entry name" value="Phosphatidylinositol 3-kinase Catalytic Subunit, Chain A, domain 1"/>
    <property type="match status" value="1"/>
</dbReference>
<feature type="domain" description="Ubiquitin-like" evidence="2">
    <location>
        <begin position="21"/>
        <end position="96"/>
    </location>
</feature>
<dbReference type="SMART" id="SM00213">
    <property type="entry name" value="UBQ"/>
    <property type="match status" value="1"/>
</dbReference>
<dbReference type="InterPro" id="IPR002126">
    <property type="entry name" value="Cadherin-like_dom"/>
</dbReference>
<feature type="non-terminal residue" evidence="4">
    <location>
        <position position="744"/>
    </location>
</feature>
<gene>
    <name evidence="4" type="ORF">ABS311_06350</name>
</gene>
<dbReference type="InterPro" id="IPR039005">
    <property type="entry name" value="CSPG_rpt"/>
</dbReference>
<dbReference type="Pfam" id="PF17963">
    <property type="entry name" value="Big_9"/>
    <property type="match status" value="1"/>
</dbReference>
<dbReference type="RefSeq" id="WP_350401097.1">
    <property type="nucleotide sequence ID" value="NZ_JBELOE010000119.1"/>
</dbReference>
<proteinExistence type="predicted"/>
<evidence type="ECO:0000259" key="2">
    <source>
        <dbReference type="PROSITE" id="PS50053"/>
    </source>
</evidence>
<name>A0ABV1REZ9_9ALTE</name>
<sequence length="744" mass="76085">MKTILNALVLSATVTAPAHAFQLFVKTLEGKTFTLDVEAGDSIENVKAKVQDKEGIPPIQQRLIFAGKQLEDNRKLSDYNIQKESTLNLVVSLPSTSDSMVNFIPDIGCVEFSLPENTSGDIPRFVMTGCNEAPTATAQSVSVKEDAQLAITLEGVDLDGTIASYTVVAQPEEGLLTGTAPNLTYTPNADFYGNDSFTFRATDNLGATSQAATISISVANVNDNPIVSGLASNFYLTEDVSGNLDLSAVVLGDIDSNTVTVTLTLSGGTFTSLADGSAVGNGVTEALVDSSKITLIGRAEDINLYLDNASNIQYTAASNTNGDNVASISLSVNDGNGSGDLNLGTADIDITPVNDAPTVSVNAGLTLDEGAVSQISISELAASDVDDDAAGITFTLATAPTNGTIFIDANSNGTLDDGEALTANSTFTQDDINAVNNGGLHYEHDGAETTLDSFGFSVVDGGEDSAAAVTGQTFGITVTPVNDAPSAIQLSTSQINQSQAIEAAFVIGTLSTSDEDAADTHSYSLVEVASSDNGTCTSAASNSLFTVENDKLKANAGIGPGSYQICIESSDGTSSYQQTFAIKVVDDVVPEVVAITTPIEGDGKVNAAEDADVLIVGSGAEADNSVTLTITDNNSTVSRTVTADGSGNWTLSGSELDVSGLNNGTLTVSATQTDDAGNTSTAATQNITLDNAAPTAPSISTPIEIDNIVNASEDDSVLISGSGAEANASLTITIGSVSIQTTAD</sequence>
<evidence type="ECO:0000313" key="5">
    <source>
        <dbReference type="Proteomes" id="UP001467690"/>
    </source>
</evidence>
<feature type="signal peptide" evidence="1">
    <location>
        <begin position="1"/>
        <end position="20"/>
    </location>
</feature>
<dbReference type="Gene3D" id="2.60.40.10">
    <property type="entry name" value="Immunoglobulins"/>
    <property type="match status" value="1"/>
</dbReference>
<dbReference type="InterPro" id="IPR019954">
    <property type="entry name" value="Ubiquitin_CS"/>
</dbReference>
<dbReference type="PROSITE" id="PS51854">
    <property type="entry name" value="CSPG"/>
    <property type="match status" value="1"/>
</dbReference>
<dbReference type="InterPro" id="IPR013783">
    <property type="entry name" value="Ig-like_fold"/>
</dbReference>
<dbReference type="PROSITE" id="PS50268">
    <property type="entry name" value="CADHERIN_2"/>
    <property type="match status" value="1"/>
</dbReference>
<dbReference type="NCBIfam" id="NF033510">
    <property type="entry name" value="Ca_tandemer"/>
    <property type="match status" value="1"/>
</dbReference>
<dbReference type="Pfam" id="PF16184">
    <property type="entry name" value="Cadherin_3"/>
    <property type="match status" value="1"/>
</dbReference>
<feature type="chain" id="PRO_5046907690" evidence="1">
    <location>
        <begin position="21"/>
        <end position="744"/>
    </location>
</feature>
<dbReference type="Proteomes" id="UP001467690">
    <property type="component" value="Unassembled WGS sequence"/>
</dbReference>
<dbReference type="InterPro" id="IPR029071">
    <property type="entry name" value="Ubiquitin-like_domsf"/>
</dbReference>
<dbReference type="SUPFAM" id="SSF54236">
    <property type="entry name" value="Ubiquitin-like"/>
    <property type="match status" value="1"/>
</dbReference>
<comment type="caution">
    <text evidence="4">The sequence shown here is derived from an EMBL/GenBank/DDBJ whole genome shotgun (WGS) entry which is preliminary data.</text>
</comment>
<dbReference type="PRINTS" id="PR00348">
    <property type="entry name" value="UBIQUITIN"/>
</dbReference>
<dbReference type="EMBL" id="JBELOE010000119">
    <property type="protein sequence ID" value="MER2491499.1"/>
    <property type="molecule type" value="Genomic_DNA"/>
</dbReference>
<keyword evidence="1" id="KW-0732">Signal</keyword>
<dbReference type="InterPro" id="IPR000626">
    <property type="entry name" value="Ubiquitin-like_dom"/>
</dbReference>
<feature type="domain" description="Cadherin" evidence="3">
    <location>
        <begin position="135"/>
        <end position="227"/>
    </location>
</feature>
<dbReference type="Gene3D" id="2.60.40.2810">
    <property type="match status" value="1"/>
</dbReference>
<dbReference type="Pfam" id="PF19077">
    <property type="entry name" value="Big_13"/>
    <property type="match status" value="1"/>
</dbReference>
<evidence type="ECO:0000256" key="1">
    <source>
        <dbReference type="SAM" id="SignalP"/>
    </source>
</evidence>
<accession>A0ABV1REZ9</accession>
<dbReference type="PROSITE" id="PS50053">
    <property type="entry name" value="UBIQUITIN_2"/>
    <property type="match status" value="1"/>
</dbReference>